<accession>A0AAT9V583</accession>
<sequence length="36" mass="3942">MFLSSFIRFCSARRLRASAWRSIRASSSSGCATTVA</sequence>
<organism evidence="1">
    <name type="scientific">Klebsiella phage Kpn74</name>
    <dbReference type="NCBI Taxonomy" id="3044026"/>
    <lineage>
        <taxon>Viruses</taxon>
        <taxon>Duplodnaviria</taxon>
        <taxon>Heunggongvirae</taxon>
        <taxon>Uroviricota</taxon>
        <taxon>Caudoviricetes</taxon>
    </lineage>
</organism>
<evidence type="ECO:0000313" key="1">
    <source>
        <dbReference type="EMBL" id="WJE88331.1"/>
    </source>
</evidence>
<protein>
    <submittedName>
        <fullName evidence="1">Uncharacterized protein</fullName>
    </submittedName>
</protein>
<reference evidence="1" key="1">
    <citation type="journal article" date="2024" name="Can. J. Microbiol.">
        <title>Biological and genomic characteristics of three novel bacteriophages and a phage-plasmid of Klebsiella pneumoniae.</title>
        <authorList>
            <person name="Uskudar-Guclu A."/>
            <person name="Unlu S."/>
            <person name="Salih-Dogan H."/>
            <person name="Yalcin S."/>
            <person name="Basustaoglu A."/>
        </authorList>
    </citation>
    <scope>NUCLEOTIDE SEQUENCE</scope>
</reference>
<dbReference type="EMBL" id="OQ790078">
    <property type="protein sequence ID" value="WJE88331.1"/>
    <property type="molecule type" value="Genomic_DNA"/>
</dbReference>
<proteinExistence type="predicted"/>
<name>A0AAT9V583_9CAUD</name>